<evidence type="ECO:0000313" key="9">
    <source>
        <dbReference type="EMBL" id="NML99034.1"/>
    </source>
</evidence>
<feature type="transmembrane region" description="Helical" evidence="7">
    <location>
        <begin position="212"/>
        <end position="233"/>
    </location>
</feature>
<keyword evidence="3" id="KW-1003">Cell membrane</keyword>
<feature type="transmembrane region" description="Helical" evidence="7">
    <location>
        <begin position="151"/>
        <end position="178"/>
    </location>
</feature>
<feature type="transmembrane region" description="Helical" evidence="7">
    <location>
        <begin position="259"/>
        <end position="284"/>
    </location>
</feature>
<comment type="similarity">
    <text evidence="7">Belongs to the binding-protein-dependent transport system permease family.</text>
</comment>
<dbReference type="GO" id="GO:0005886">
    <property type="term" value="C:plasma membrane"/>
    <property type="evidence" value="ECO:0007669"/>
    <property type="project" value="UniProtKB-SubCell"/>
</dbReference>
<dbReference type="PANTHER" id="PTHR43005:SF1">
    <property type="entry name" value="SPERMIDINE_PUTRESCINE TRANSPORT SYSTEM PERMEASE PROTEIN"/>
    <property type="match status" value="1"/>
</dbReference>
<dbReference type="PANTHER" id="PTHR43005">
    <property type="entry name" value="BLR7065 PROTEIN"/>
    <property type="match status" value="1"/>
</dbReference>
<dbReference type="Gene3D" id="1.10.3720.10">
    <property type="entry name" value="MetI-like"/>
    <property type="match status" value="1"/>
</dbReference>
<dbReference type="GO" id="GO:0055085">
    <property type="term" value="P:transmembrane transport"/>
    <property type="evidence" value="ECO:0007669"/>
    <property type="project" value="InterPro"/>
</dbReference>
<keyword evidence="6 7" id="KW-0472">Membrane</keyword>
<keyword evidence="10" id="KW-1185">Reference proteome</keyword>
<dbReference type="SUPFAM" id="SSF161098">
    <property type="entry name" value="MetI-like"/>
    <property type="match status" value="1"/>
</dbReference>
<evidence type="ECO:0000256" key="3">
    <source>
        <dbReference type="ARBA" id="ARBA00022475"/>
    </source>
</evidence>
<dbReference type="CDD" id="cd06261">
    <property type="entry name" value="TM_PBP2"/>
    <property type="match status" value="1"/>
</dbReference>
<feature type="transmembrane region" description="Helical" evidence="7">
    <location>
        <begin position="109"/>
        <end position="131"/>
    </location>
</feature>
<evidence type="ECO:0000256" key="4">
    <source>
        <dbReference type="ARBA" id="ARBA00022692"/>
    </source>
</evidence>
<proteinExistence type="inferred from homology"/>
<evidence type="ECO:0000256" key="6">
    <source>
        <dbReference type="ARBA" id="ARBA00023136"/>
    </source>
</evidence>
<comment type="caution">
    <text evidence="9">The sequence shown here is derived from an EMBL/GenBank/DDBJ whole genome shotgun (WGS) entry which is preliminary data.</text>
</comment>
<evidence type="ECO:0000256" key="1">
    <source>
        <dbReference type="ARBA" id="ARBA00004651"/>
    </source>
</evidence>
<evidence type="ECO:0000259" key="8">
    <source>
        <dbReference type="PROSITE" id="PS50928"/>
    </source>
</evidence>
<comment type="subcellular location">
    <subcellularLocation>
        <location evidence="1 7">Cell membrane</location>
        <topology evidence="1 7">Multi-pass membrane protein</topology>
    </subcellularLocation>
</comment>
<reference evidence="9 10" key="1">
    <citation type="submission" date="2020-04" db="EMBL/GenBank/DDBJ databases">
        <title>Paraburkholderia sp. RP-4-7 isolated from soil.</title>
        <authorList>
            <person name="Dahal R.H."/>
        </authorList>
    </citation>
    <scope>NUCLEOTIDE SEQUENCE [LARGE SCALE GENOMIC DNA]</scope>
    <source>
        <strain evidence="9 10">RP-4-7</strain>
    </source>
</reference>
<organism evidence="9 10">
    <name type="scientific">Paraburkholderia polaris</name>
    <dbReference type="NCBI Taxonomy" id="2728848"/>
    <lineage>
        <taxon>Bacteria</taxon>
        <taxon>Pseudomonadati</taxon>
        <taxon>Pseudomonadota</taxon>
        <taxon>Betaproteobacteria</taxon>
        <taxon>Burkholderiales</taxon>
        <taxon>Burkholderiaceae</taxon>
        <taxon>Paraburkholderia</taxon>
    </lineage>
</organism>
<dbReference type="PROSITE" id="PS50928">
    <property type="entry name" value="ABC_TM1"/>
    <property type="match status" value="1"/>
</dbReference>
<keyword evidence="2 7" id="KW-0813">Transport</keyword>
<evidence type="ECO:0000256" key="5">
    <source>
        <dbReference type="ARBA" id="ARBA00022989"/>
    </source>
</evidence>
<dbReference type="InterPro" id="IPR035906">
    <property type="entry name" value="MetI-like_sf"/>
</dbReference>
<dbReference type="Pfam" id="PF00528">
    <property type="entry name" value="BPD_transp_1"/>
    <property type="match status" value="1"/>
</dbReference>
<feature type="transmembrane region" description="Helical" evidence="7">
    <location>
        <begin position="72"/>
        <end position="97"/>
    </location>
</feature>
<keyword evidence="4 7" id="KW-0812">Transmembrane</keyword>
<sequence length="302" mass="32396">MMNQSTFKPVSLVFLAPAAALLAVLFAVPVCYAIYLGFTNLQLIGPRAVNYSFTGLQNVRTLLADDVFVGSLVQTIVFVVASGAIGSTVLGLAMALLMQKASPRLGKSISALAILAWNLPPITIAVIWYAATTSGGTFPRLLGDAGQDVLYTYPMLVVSLANVWSLAGLSMLMFAAALRSIPTDMIEAALLENANAWQRLTRLTLPMLKPTILMSSLLMTLLTFGNFTLVYLMTGGGPDNQTNILPIYSYLQGFKFHRLGYSALLGDVIVVLSSALGLAFVLLARQYRPGQLRKGKIKAIAV</sequence>
<dbReference type="AlphaFoldDB" id="A0A848IGF8"/>
<name>A0A848IGF8_9BURK</name>
<feature type="domain" description="ABC transmembrane type-1" evidence="8">
    <location>
        <begin position="73"/>
        <end position="280"/>
    </location>
</feature>
<keyword evidence="5 7" id="KW-1133">Transmembrane helix</keyword>
<evidence type="ECO:0000313" key="10">
    <source>
        <dbReference type="Proteomes" id="UP000544134"/>
    </source>
</evidence>
<dbReference type="RefSeq" id="WP_169486033.1">
    <property type="nucleotide sequence ID" value="NZ_JABBGJ010000013.1"/>
</dbReference>
<evidence type="ECO:0000256" key="2">
    <source>
        <dbReference type="ARBA" id="ARBA00022448"/>
    </source>
</evidence>
<dbReference type="EMBL" id="JABBGJ010000013">
    <property type="protein sequence ID" value="NML99034.1"/>
    <property type="molecule type" value="Genomic_DNA"/>
</dbReference>
<dbReference type="Proteomes" id="UP000544134">
    <property type="component" value="Unassembled WGS sequence"/>
</dbReference>
<protein>
    <submittedName>
        <fullName evidence="9">Sugar ABC transporter permease</fullName>
    </submittedName>
</protein>
<dbReference type="InterPro" id="IPR000515">
    <property type="entry name" value="MetI-like"/>
</dbReference>
<evidence type="ECO:0000256" key="7">
    <source>
        <dbReference type="RuleBase" id="RU363032"/>
    </source>
</evidence>
<gene>
    <name evidence="9" type="ORF">HHL24_13920</name>
</gene>
<accession>A0A848IGF8</accession>